<evidence type="ECO:0000313" key="3">
    <source>
        <dbReference type="Proteomes" id="UP000219439"/>
    </source>
</evidence>
<dbReference type="Gene3D" id="3.30.110.170">
    <property type="entry name" value="Protein of unknown function (DUF541), domain 1"/>
    <property type="match status" value="1"/>
</dbReference>
<name>A0A285PHR0_9HYPH</name>
<dbReference type="Pfam" id="PF04402">
    <property type="entry name" value="SIMPL"/>
    <property type="match status" value="1"/>
</dbReference>
<keyword evidence="1" id="KW-0732">Signal</keyword>
<feature type="chain" id="PRO_5012402683" description="SIMPL domain-containing protein" evidence="1">
    <location>
        <begin position="22"/>
        <end position="237"/>
    </location>
</feature>
<reference evidence="2 3" key="1">
    <citation type="submission" date="2017-09" db="EMBL/GenBank/DDBJ databases">
        <authorList>
            <person name="Ehlers B."/>
            <person name="Leendertz F.H."/>
        </authorList>
    </citation>
    <scope>NUCLEOTIDE SEQUENCE [LARGE SCALE GENOMIC DNA]</scope>
    <source>
        <strain evidence="2 3">DSM 18289</strain>
    </source>
</reference>
<dbReference type="InterPro" id="IPR007497">
    <property type="entry name" value="SIMPL/DUF541"/>
</dbReference>
<dbReference type="PANTHER" id="PTHR34387">
    <property type="entry name" value="SLR1258 PROTEIN"/>
    <property type="match status" value="1"/>
</dbReference>
<dbReference type="Gene3D" id="3.30.70.2970">
    <property type="entry name" value="Protein of unknown function (DUF541), domain 2"/>
    <property type="match status" value="1"/>
</dbReference>
<dbReference type="InterPro" id="IPR052022">
    <property type="entry name" value="26kDa_periplasmic_antigen"/>
</dbReference>
<gene>
    <name evidence="2" type="ORF">SAMN06265368_3924</name>
</gene>
<protein>
    <recommendedName>
        <fullName evidence="4">SIMPL domain-containing protein</fullName>
    </recommendedName>
</protein>
<dbReference type="GO" id="GO:0006974">
    <property type="term" value="P:DNA damage response"/>
    <property type="evidence" value="ECO:0007669"/>
    <property type="project" value="TreeGrafter"/>
</dbReference>
<dbReference type="AlphaFoldDB" id="A0A285PHR0"/>
<dbReference type="RefSeq" id="WP_170956179.1">
    <property type="nucleotide sequence ID" value="NZ_OBEL01000006.1"/>
</dbReference>
<evidence type="ECO:0000313" key="2">
    <source>
        <dbReference type="EMBL" id="SNZ20813.1"/>
    </source>
</evidence>
<evidence type="ECO:0000256" key="1">
    <source>
        <dbReference type="SAM" id="SignalP"/>
    </source>
</evidence>
<accession>A0A285PHR0</accession>
<organism evidence="2 3">
    <name type="scientific">Cohaesibacter gelatinilyticus</name>
    <dbReference type="NCBI Taxonomy" id="372072"/>
    <lineage>
        <taxon>Bacteria</taxon>
        <taxon>Pseudomonadati</taxon>
        <taxon>Pseudomonadota</taxon>
        <taxon>Alphaproteobacteria</taxon>
        <taxon>Hyphomicrobiales</taxon>
        <taxon>Cohaesibacteraceae</taxon>
    </lineage>
</organism>
<dbReference type="Proteomes" id="UP000219439">
    <property type="component" value="Unassembled WGS sequence"/>
</dbReference>
<sequence length="237" mass="25570">MKKYLITLAAIIPLMVSPSLAAEQQAGTISINGTGMVEMTPDLAIISAGVHSRSKTTKQALADNNSKMAALFSTLEEAGIDKKDMQTSNFNIHPEMRYPRKGENKPPMIVGYNVNNQLTVKIRDLAKIGTVLTALVEAGANNMSGLRFDVSNKKSKLEEARKAALADAKAKANLYATELGVKIKRLKSLSESGGYNAPRPMMMKAARMEMAMDAPVPVAEGSLSLSINVNTTWELDN</sequence>
<keyword evidence="3" id="KW-1185">Reference proteome</keyword>
<dbReference type="PANTHER" id="PTHR34387:SF1">
    <property type="entry name" value="PERIPLASMIC IMMUNOGENIC PROTEIN"/>
    <property type="match status" value="1"/>
</dbReference>
<evidence type="ECO:0008006" key="4">
    <source>
        <dbReference type="Google" id="ProtNLM"/>
    </source>
</evidence>
<feature type="signal peptide" evidence="1">
    <location>
        <begin position="1"/>
        <end position="21"/>
    </location>
</feature>
<dbReference type="EMBL" id="OBEL01000006">
    <property type="protein sequence ID" value="SNZ20813.1"/>
    <property type="molecule type" value="Genomic_DNA"/>
</dbReference>
<proteinExistence type="predicted"/>